<dbReference type="AlphaFoldDB" id="A0A9D3PG90"/>
<evidence type="ECO:0000313" key="1">
    <source>
        <dbReference type="EMBL" id="KAG7458563.1"/>
    </source>
</evidence>
<proteinExistence type="predicted"/>
<dbReference type="Proteomes" id="UP001046870">
    <property type="component" value="Chromosome 20"/>
</dbReference>
<name>A0A9D3PG90_MEGAT</name>
<keyword evidence="2" id="KW-1185">Reference proteome</keyword>
<reference evidence="1" key="1">
    <citation type="submission" date="2021-01" db="EMBL/GenBank/DDBJ databases">
        <authorList>
            <person name="Zahm M."/>
            <person name="Roques C."/>
            <person name="Cabau C."/>
            <person name="Klopp C."/>
            <person name="Donnadieu C."/>
            <person name="Jouanno E."/>
            <person name="Lampietro C."/>
            <person name="Louis A."/>
            <person name="Herpin A."/>
            <person name="Echchiki A."/>
            <person name="Berthelot C."/>
            <person name="Parey E."/>
            <person name="Roest-Crollius H."/>
            <person name="Braasch I."/>
            <person name="Postlethwait J."/>
            <person name="Bobe J."/>
            <person name="Montfort J."/>
            <person name="Bouchez O."/>
            <person name="Begum T."/>
            <person name="Mejri S."/>
            <person name="Adams A."/>
            <person name="Chen W.-J."/>
            <person name="Guiguen Y."/>
        </authorList>
    </citation>
    <scope>NUCLEOTIDE SEQUENCE</scope>
    <source>
        <strain evidence="1">YG-15Mar2019-1</strain>
        <tissue evidence="1">Brain</tissue>
    </source>
</reference>
<dbReference type="OrthoDB" id="8965174at2759"/>
<organism evidence="1 2">
    <name type="scientific">Megalops atlanticus</name>
    <name type="common">Tarpon</name>
    <name type="synonym">Clupea gigantea</name>
    <dbReference type="NCBI Taxonomy" id="7932"/>
    <lineage>
        <taxon>Eukaryota</taxon>
        <taxon>Metazoa</taxon>
        <taxon>Chordata</taxon>
        <taxon>Craniata</taxon>
        <taxon>Vertebrata</taxon>
        <taxon>Euteleostomi</taxon>
        <taxon>Actinopterygii</taxon>
        <taxon>Neopterygii</taxon>
        <taxon>Teleostei</taxon>
        <taxon>Elopiformes</taxon>
        <taxon>Megalopidae</taxon>
        <taxon>Megalops</taxon>
    </lineage>
</organism>
<accession>A0A9D3PG90</accession>
<evidence type="ECO:0000313" key="2">
    <source>
        <dbReference type="Proteomes" id="UP001046870"/>
    </source>
</evidence>
<gene>
    <name evidence="1" type="ORF">MATL_G00221710</name>
</gene>
<dbReference type="EMBL" id="JAFDVH010000020">
    <property type="protein sequence ID" value="KAG7458563.1"/>
    <property type="molecule type" value="Genomic_DNA"/>
</dbReference>
<comment type="caution">
    <text evidence="1">The sequence shown here is derived from an EMBL/GenBank/DDBJ whole genome shotgun (WGS) entry which is preliminary data.</text>
</comment>
<protein>
    <submittedName>
        <fullName evidence="1">Uncharacterized protein</fullName>
    </submittedName>
</protein>
<sequence>MGKKARLSVSIFTNPFKMEKRKILAEFFIFIVLSNAGRTSVAETTTVSVLSSTTETATSAFKARAQLTKQQIEPLYRRQFPFSFITLIVIGFSNGSIITESTLVFNASASQPSNQEIVNTLSNNVQEVPLLQIDPISITSNDTVVTTTPPTAPTTAQTTAPTTTLTTANSGVRSHTSVLTAACLVTISLLLSYMW</sequence>